<proteinExistence type="predicted"/>
<organism evidence="2">
    <name type="scientific">hydrothermal vent metagenome</name>
    <dbReference type="NCBI Taxonomy" id="652676"/>
    <lineage>
        <taxon>unclassified sequences</taxon>
        <taxon>metagenomes</taxon>
        <taxon>ecological metagenomes</taxon>
    </lineage>
</organism>
<dbReference type="EMBL" id="UOET01000012">
    <property type="protein sequence ID" value="VAW26190.1"/>
    <property type="molecule type" value="Genomic_DNA"/>
</dbReference>
<accession>A0A3B0UAU4</accession>
<name>A0A3B0UAU4_9ZZZZ</name>
<protein>
    <recommendedName>
        <fullName evidence="3">DUF4251 domain-containing protein</fullName>
    </recommendedName>
</protein>
<feature type="non-terminal residue" evidence="2">
    <location>
        <position position="1"/>
    </location>
</feature>
<gene>
    <name evidence="2" type="ORF">MNBD_BACTEROID07-70</name>
</gene>
<evidence type="ECO:0000256" key="1">
    <source>
        <dbReference type="SAM" id="MobiDB-lite"/>
    </source>
</evidence>
<reference evidence="2" key="1">
    <citation type="submission" date="2018-06" db="EMBL/GenBank/DDBJ databases">
        <authorList>
            <person name="Zhirakovskaya E."/>
        </authorList>
    </citation>
    <scope>NUCLEOTIDE SEQUENCE</scope>
</reference>
<sequence length="178" mass="19827">PNTGIAQAKQLTKKEQRKLEKQKKKEQRLKKDAASRKFYANLIQNKRWVFQATRLFGPTGVYYSVTPDVNFVAVHDNKIILQFAFQGVVGWNGVGGITAEGFLTNFKFNRGKNEKHAMSISAHIQPKYGSASPYFTMDINNDGSADITITLENGGTLRMGGQVYSPAQSSVYKGQTFP</sequence>
<evidence type="ECO:0000313" key="2">
    <source>
        <dbReference type="EMBL" id="VAW26190.1"/>
    </source>
</evidence>
<dbReference type="Gene3D" id="2.40.128.410">
    <property type="match status" value="1"/>
</dbReference>
<dbReference type="InterPro" id="IPR025347">
    <property type="entry name" value="DUF4251"/>
</dbReference>
<dbReference type="Pfam" id="PF14059">
    <property type="entry name" value="DUF4251"/>
    <property type="match status" value="1"/>
</dbReference>
<evidence type="ECO:0008006" key="3">
    <source>
        <dbReference type="Google" id="ProtNLM"/>
    </source>
</evidence>
<feature type="region of interest" description="Disordered" evidence="1">
    <location>
        <begin position="1"/>
        <end position="27"/>
    </location>
</feature>
<dbReference type="AlphaFoldDB" id="A0A3B0UAU4"/>